<keyword evidence="10 14" id="KW-0460">Magnesium</keyword>
<dbReference type="AlphaFoldDB" id="A0AA49FKH5"/>
<evidence type="ECO:0000259" key="15">
    <source>
        <dbReference type="Pfam" id="PF00205"/>
    </source>
</evidence>
<dbReference type="SUPFAM" id="SSF52467">
    <property type="entry name" value="DHS-like NAD/FAD-binding domain"/>
    <property type="match status" value="1"/>
</dbReference>
<comment type="pathway">
    <text evidence="1 14">Amino-acid biosynthesis; L-isoleucine biosynthesis; L-isoleucine from 2-oxobutanoate: step 1/4.</text>
</comment>
<dbReference type="Pfam" id="PF02775">
    <property type="entry name" value="TPP_enzyme_C"/>
    <property type="match status" value="1"/>
</dbReference>
<evidence type="ECO:0000256" key="9">
    <source>
        <dbReference type="ARBA" id="ARBA00022827"/>
    </source>
</evidence>
<evidence type="ECO:0000256" key="8">
    <source>
        <dbReference type="ARBA" id="ARBA00022723"/>
    </source>
</evidence>
<evidence type="ECO:0000259" key="16">
    <source>
        <dbReference type="Pfam" id="PF02775"/>
    </source>
</evidence>
<evidence type="ECO:0000256" key="12">
    <source>
        <dbReference type="ARBA" id="ARBA00023304"/>
    </source>
</evidence>
<dbReference type="FunFam" id="3.40.50.1220:FF:000008">
    <property type="entry name" value="Acetolactate synthase"/>
    <property type="match status" value="1"/>
</dbReference>
<evidence type="ECO:0000256" key="4">
    <source>
        <dbReference type="ARBA" id="ARBA00013145"/>
    </source>
</evidence>
<dbReference type="CDD" id="cd07035">
    <property type="entry name" value="TPP_PYR_POX_like"/>
    <property type="match status" value="1"/>
</dbReference>
<proteinExistence type="inferred from homology"/>
<dbReference type="CDD" id="cd02015">
    <property type="entry name" value="TPP_AHAS"/>
    <property type="match status" value="1"/>
</dbReference>
<name>A0AA49FKH5_9PROT</name>
<dbReference type="Pfam" id="PF00205">
    <property type="entry name" value="TPP_enzyme_M"/>
    <property type="match status" value="1"/>
</dbReference>
<evidence type="ECO:0000256" key="3">
    <source>
        <dbReference type="ARBA" id="ARBA00007812"/>
    </source>
</evidence>
<evidence type="ECO:0000256" key="14">
    <source>
        <dbReference type="RuleBase" id="RU003591"/>
    </source>
</evidence>
<dbReference type="GO" id="GO:0030976">
    <property type="term" value="F:thiamine pyrophosphate binding"/>
    <property type="evidence" value="ECO:0007669"/>
    <property type="project" value="UniProtKB-UniRule"/>
</dbReference>
<dbReference type="InterPro" id="IPR012000">
    <property type="entry name" value="Thiamin_PyroP_enz_cen_dom"/>
</dbReference>
<dbReference type="InterPro" id="IPR012846">
    <property type="entry name" value="Acetolactate_synth_lsu"/>
</dbReference>
<dbReference type="Gene3D" id="3.40.50.970">
    <property type="match status" value="2"/>
</dbReference>
<dbReference type="GO" id="GO:0009099">
    <property type="term" value="P:L-valine biosynthetic process"/>
    <property type="evidence" value="ECO:0007669"/>
    <property type="project" value="TreeGrafter"/>
</dbReference>
<gene>
    <name evidence="18" type="primary">ilvB</name>
    <name evidence="18" type="ORF">OHM77_12645</name>
</gene>
<dbReference type="Pfam" id="PF02776">
    <property type="entry name" value="TPP_enzyme_N"/>
    <property type="match status" value="1"/>
</dbReference>
<dbReference type="InterPro" id="IPR029035">
    <property type="entry name" value="DHS-like_NAD/FAD-binding_dom"/>
</dbReference>
<dbReference type="InterPro" id="IPR029061">
    <property type="entry name" value="THDP-binding"/>
</dbReference>
<keyword evidence="8 14" id="KW-0479">Metal-binding</keyword>
<protein>
    <recommendedName>
        <fullName evidence="4 14">Acetolactate synthase</fullName>
        <ecNumber evidence="4 14">2.2.1.6</ecNumber>
    </recommendedName>
</protein>
<evidence type="ECO:0000256" key="7">
    <source>
        <dbReference type="ARBA" id="ARBA00022679"/>
    </source>
</evidence>
<dbReference type="InterPro" id="IPR039368">
    <property type="entry name" value="AHAS_TPP"/>
</dbReference>
<comment type="similarity">
    <text evidence="3 14">Belongs to the TPP enzyme family.</text>
</comment>
<dbReference type="SUPFAM" id="SSF52518">
    <property type="entry name" value="Thiamin diphosphate-binding fold (THDP-binding)"/>
    <property type="match status" value="2"/>
</dbReference>
<dbReference type="PANTHER" id="PTHR18968">
    <property type="entry name" value="THIAMINE PYROPHOSPHATE ENZYMES"/>
    <property type="match status" value="1"/>
</dbReference>
<feature type="domain" description="Thiamine pyrophosphate enzyme TPP-binding" evidence="16">
    <location>
        <begin position="395"/>
        <end position="542"/>
    </location>
</feature>
<feature type="domain" description="Thiamine pyrophosphate enzyme central" evidence="15">
    <location>
        <begin position="196"/>
        <end position="332"/>
    </location>
</feature>
<reference evidence="18" key="1">
    <citation type="journal article" date="2023" name="Nat. Microbiol.">
        <title>Enrichment and characterization of a nitric oxide-reducing microbial community in a continuous bioreactor.</title>
        <authorList>
            <person name="Garrido-Amador P."/>
            <person name="Stortenbeker N."/>
            <person name="Wessels H.J.C.T."/>
            <person name="Speth D.R."/>
            <person name="Garcia-Heredia I."/>
            <person name="Kartal B."/>
        </authorList>
    </citation>
    <scope>NUCLEOTIDE SEQUENCE</scope>
    <source>
        <strain evidence="18">MAG1</strain>
    </source>
</reference>
<comment type="cofactor">
    <cofactor evidence="14">
        <name>Mg(2+)</name>
        <dbReference type="ChEBI" id="CHEBI:18420"/>
    </cofactor>
    <text evidence="14">Binds 1 Mg(2+) ion per subunit.</text>
</comment>
<keyword evidence="12 14" id="KW-0100">Branched-chain amino acid biosynthesis</keyword>
<keyword evidence="7 14" id="KW-0808">Transferase</keyword>
<evidence type="ECO:0000313" key="18">
    <source>
        <dbReference type="EMBL" id="WIM05511.1"/>
    </source>
</evidence>
<dbReference type="EC" id="2.2.1.6" evidence="4 14"/>
<accession>A0AA49FKH5</accession>
<dbReference type="GO" id="GO:0000287">
    <property type="term" value="F:magnesium ion binding"/>
    <property type="evidence" value="ECO:0007669"/>
    <property type="project" value="UniProtKB-UniRule"/>
</dbReference>
<dbReference type="GO" id="GO:0050660">
    <property type="term" value="F:flavin adenine dinucleotide binding"/>
    <property type="evidence" value="ECO:0007669"/>
    <property type="project" value="InterPro"/>
</dbReference>
<comment type="cofactor">
    <cofactor evidence="14">
        <name>thiamine diphosphate</name>
        <dbReference type="ChEBI" id="CHEBI:58937"/>
    </cofactor>
    <text evidence="14">Binds 1 thiamine pyrophosphate per subunit.</text>
</comment>
<dbReference type="FunFam" id="3.40.50.970:FF:000016">
    <property type="entry name" value="Acetolactate synthase"/>
    <property type="match status" value="1"/>
</dbReference>
<keyword evidence="9" id="KW-0274">FAD</keyword>
<keyword evidence="6" id="KW-0285">Flavoprotein</keyword>
<evidence type="ECO:0000256" key="5">
    <source>
        <dbReference type="ARBA" id="ARBA00022605"/>
    </source>
</evidence>
<dbReference type="InterPro" id="IPR012001">
    <property type="entry name" value="Thiamin_PyroP_enz_TPP-bd_dom"/>
</dbReference>
<dbReference type="PANTHER" id="PTHR18968:SF13">
    <property type="entry name" value="ACETOLACTATE SYNTHASE CATALYTIC SUBUNIT, MITOCHONDRIAL"/>
    <property type="match status" value="1"/>
</dbReference>
<evidence type="ECO:0000256" key="1">
    <source>
        <dbReference type="ARBA" id="ARBA00004974"/>
    </source>
</evidence>
<dbReference type="KEGG" id="npv:OHM77_12645"/>
<evidence type="ECO:0000259" key="17">
    <source>
        <dbReference type="Pfam" id="PF02776"/>
    </source>
</evidence>
<evidence type="ECO:0000256" key="11">
    <source>
        <dbReference type="ARBA" id="ARBA00023052"/>
    </source>
</evidence>
<organism evidence="18">
    <name type="scientific">Candidatus Nitricoxidivorans perseverans</name>
    <dbReference type="NCBI Taxonomy" id="2975601"/>
    <lineage>
        <taxon>Bacteria</taxon>
        <taxon>Pseudomonadati</taxon>
        <taxon>Pseudomonadota</taxon>
        <taxon>Betaproteobacteria</taxon>
        <taxon>Nitrosomonadales</taxon>
        <taxon>Sterolibacteriaceae</taxon>
        <taxon>Candidatus Nitricoxidivorans</taxon>
    </lineage>
</organism>
<evidence type="ECO:0000256" key="10">
    <source>
        <dbReference type="ARBA" id="ARBA00022842"/>
    </source>
</evidence>
<dbReference type="GO" id="GO:0003984">
    <property type="term" value="F:acetolactate synthase activity"/>
    <property type="evidence" value="ECO:0007669"/>
    <property type="project" value="UniProtKB-EC"/>
</dbReference>
<dbReference type="InterPro" id="IPR011766">
    <property type="entry name" value="TPP_enzyme_TPP-bd"/>
</dbReference>
<sequence length="572" mass="62792">MSMQQLTGAEIVIRCLQEEKVEYVFGYPGGAALHTYDALYKQDKIRHILVRHEQAAAHAADAYARASGKVGVCMVTSGPGATNTVTGIATAHMDSIPMVVLTAQVPTGYIGQDAFQEADIVGITRPCVKHNFLVKDVKDLAITIKRAFHIARTGRPGPVLVDIPKDITAHKCAFDYSGTVAMRSYNPVVKGHSGQIRKAAQMLLSARRPVVYAGGGVILSDASDSLARIVRMLNVPITQTLMGLGGYPGSDRQSLGMLGMHGTYEANMAMQHCDVLLAVGARFDDRVIGDPAHFAQVPRKIIHIDIDPSSISKRVKVDVPIVGDVGDVLGDLVRCLESETKKPDADALADWWKQIEGWRERRCLKYRQGKNLIMPQFVIEKLYEVTGGDAIVATDVGQHQMWAAQYYKLDRPRRWLTSGGLGTMGFGLPAAMGAQFAHPEANVACITGEGSIQMNIQELSTCKRFHLPIKVLCLDNGCLGMVRQWQELFYEKRYSQSCVEALPDFVKLAEAYGHVGMRIEKPADVEPAIREAFTKHRNDFVFMDFLTEPEANVFPMVAAGKGLTEMVFSEAL</sequence>
<dbReference type="Gene3D" id="3.40.50.1220">
    <property type="entry name" value="TPP-binding domain"/>
    <property type="match status" value="1"/>
</dbReference>
<dbReference type="InterPro" id="IPR045229">
    <property type="entry name" value="TPP_enz"/>
</dbReference>
<dbReference type="EMBL" id="CP107246">
    <property type="protein sequence ID" value="WIM05511.1"/>
    <property type="molecule type" value="Genomic_DNA"/>
</dbReference>
<dbReference type="NCBIfam" id="TIGR00118">
    <property type="entry name" value="acolac_lg"/>
    <property type="match status" value="1"/>
</dbReference>
<evidence type="ECO:0000256" key="2">
    <source>
        <dbReference type="ARBA" id="ARBA00005025"/>
    </source>
</evidence>
<comment type="pathway">
    <text evidence="2 14">Amino-acid biosynthesis; L-valine biosynthesis; L-valine from pyruvate: step 1/4.</text>
</comment>
<evidence type="ECO:0000256" key="13">
    <source>
        <dbReference type="ARBA" id="ARBA00048670"/>
    </source>
</evidence>
<comment type="catalytic activity">
    <reaction evidence="13 14">
        <text>2 pyruvate + H(+) = (2S)-2-acetolactate + CO2</text>
        <dbReference type="Rhea" id="RHEA:25249"/>
        <dbReference type="ChEBI" id="CHEBI:15361"/>
        <dbReference type="ChEBI" id="CHEBI:15378"/>
        <dbReference type="ChEBI" id="CHEBI:16526"/>
        <dbReference type="ChEBI" id="CHEBI:58476"/>
        <dbReference type="EC" id="2.2.1.6"/>
    </reaction>
</comment>
<feature type="domain" description="Thiamine pyrophosphate enzyme N-terminal TPP-binding" evidence="17">
    <location>
        <begin position="7"/>
        <end position="121"/>
    </location>
</feature>
<dbReference type="FunFam" id="3.40.50.970:FF:000007">
    <property type="entry name" value="Acetolactate synthase"/>
    <property type="match status" value="1"/>
</dbReference>
<dbReference type="Proteomes" id="UP001234916">
    <property type="component" value="Chromosome"/>
</dbReference>
<keyword evidence="5 14" id="KW-0028">Amino-acid biosynthesis</keyword>
<dbReference type="GO" id="GO:0005948">
    <property type="term" value="C:acetolactate synthase complex"/>
    <property type="evidence" value="ECO:0007669"/>
    <property type="project" value="TreeGrafter"/>
</dbReference>
<evidence type="ECO:0000256" key="6">
    <source>
        <dbReference type="ARBA" id="ARBA00022630"/>
    </source>
</evidence>
<keyword evidence="11 14" id="KW-0786">Thiamine pyrophosphate</keyword>
<dbReference type="GO" id="GO:0009097">
    <property type="term" value="P:isoleucine biosynthetic process"/>
    <property type="evidence" value="ECO:0007669"/>
    <property type="project" value="TreeGrafter"/>
</dbReference>